<evidence type="ECO:0000256" key="2">
    <source>
        <dbReference type="ARBA" id="ARBA00023157"/>
    </source>
</evidence>
<feature type="domain" description="Peptidase S1" evidence="4">
    <location>
        <begin position="61"/>
        <end position="254"/>
    </location>
</feature>
<evidence type="ECO:0000313" key="6">
    <source>
        <dbReference type="Proteomes" id="UP000649739"/>
    </source>
</evidence>
<feature type="signal peptide" evidence="3">
    <location>
        <begin position="1"/>
        <end position="23"/>
    </location>
</feature>
<keyword evidence="2" id="KW-1015">Disulfide bond</keyword>
<dbReference type="PROSITE" id="PS50240">
    <property type="entry name" value="TRYPSIN_DOM"/>
    <property type="match status" value="1"/>
</dbReference>
<dbReference type="Gene3D" id="2.40.10.10">
    <property type="entry name" value="Trypsin-like serine proteases"/>
    <property type="match status" value="1"/>
</dbReference>
<dbReference type="SUPFAM" id="SSF50494">
    <property type="entry name" value="Trypsin-like serine proteases"/>
    <property type="match status" value="1"/>
</dbReference>
<dbReference type="PANTHER" id="PTHR24276">
    <property type="entry name" value="POLYSERASE-RELATED"/>
    <property type="match status" value="1"/>
</dbReference>
<protein>
    <submittedName>
        <fullName evidence="5">Trypsin</fullName>
    </submittedName>
</protein>
<accession>A0A8J3FGH9</accession>
<dbReference type="InterPro" id="IPR018114">
    <property type="entry name" value="TRYPSIN_HIS"/>
</dbReference>
<dbReference type="Proteomes" id="UP000649739">
    <property type="component" value="Unassembled WGS sequence"/>
</dbReference>
<dbReference type="InterPro" id="IPR001314">
    <property type="entry name" value="Peptidase_S1A"/>
</dbReference>
<evidence type="ECO:0000256" key="1">
    <source>
        <dbReference type="ARBA" id="ARBA00007664"/>
    </source>
</evidence>
<dbReference type="PROSITE" id="PS00134">
    <property type="entry name" value="TRYPSIN_HIS"/>
    <property type="match status" value="1"/>
</dbReference>
<dbReference type="InterPro" id="IPR001254">
    <property type="entry name" value="Trypsin_dom"/>
</dbReference>
<reference evidence="5" key="2">
    <citation type="submission" date="2020-09" db="EMBL/GenBank/DDBJ databases">
        <authorList>
            <person name="Sun Q."/>
            <person name="Ohkuma M."/>
        </authorList>
    </citation>
    <scope>NUCLEOTIDE SEQUENCE</scope>
    <source>
        <strain evidence="5">JCM 3090</strain>
    </source>
</reference>
<dbReference type="AlphaFoldDB" id="A0A8J3FGH9"/>
<dbReference type="PRINTS" id="PR00722">
    <property type="entry name" value="CHYMOTRYPSIN"/>
</dbReference>
<dbReference type="PANTHER" id="PTHR24276:SF98">
    <property type="entry name" value="FI18310P1-RELATED"/>
    <property type="match status" value="1"/>
</dbReference>
<dbReference type="InterPro" id="IPR043504">
    <property type="entry name" value="Peptidase_S1_PA_chymotrypsin"/>
</dbReference>
<keyword evidence="6" id="KW-1185">Reference proteome</keyword>
<reference evidence="5" key="1">
    <citation type="journal article" date="2014" name="Int. J. Syst. Evol. Microbiol.">
        <title>Complete genome sequence of Corynebacterium casei LMG S-19264T (=DSM 44701T), isolated from a smear-ripened cheese.</title>
        <authorList>
            <consortium name="US DOE Joint Genome Institute (JGI-PGF)"/>
            <person name="Walter F."/>
            <person name="Albersmeier A."/>
            <person name="Kalinowski J."/>
            <person name="Ruckert C."/>
        </authorList>
    </citation>
    <scope>NUCLEOTIDE SEQUENCE</scope>
    <source>
        <strain evidence="5">JCM 3090</strain>
    </source>
</reference>
<sequence length="255" mass="26339">MRRRATLLAVALCLGQLPTPAAAAPPTGPDRAVTVAPDHITAGPDRAVAAPDRTTAGPGRIIGGETVTGPVPWAAALKICTATLIAPRWVLTAAHCFLGPQPEFAVGEADKSRGRRVVAAEAFNGGVGTDTRDLLLYRLAEPVAGATPVPLADADPPVGAEVRVYGWGRTCADCPGTTVMKTATMRVTTTAGTDYKRGPAIGSEAGTGRVAQGDSGGPMFHDGKLVGVTSMEYRGLSWHASIARNRAWIRAITGR</sequence>
<organism evidence="5 6">
    <name type="scientific">Pilimelia anulata</name>
    <dbReference type="NCBI Taxonomy" id="53371"/>
    <lineage>
        <taxon>Bacteria</taxon>
        <taxon>Bacillati</taxon>
        <taxon>Actinomycetota</taxon>
        <taxon>Actinomycetes</taxon>
        <taxon>Micromonosporales</taxon>
        <taxon>Micromonosporaceae</taxon>
        <taxon>Pilimelia</taxon>
    </lineage>
</organism>
<dbReference type="InterPro" id="IPR050430">
    <property type="entry name" value="Peptidase_S1"/>
</dbReference>
<dbReference type="SMART" id="SM00020">
    <property type="entry name" value="Tryp_SPc"/>
    <property type="match status" value="1"/>
</dbReference>
<dbReference type="InterPro" id="IPR009003">
    <property type="entry name" value="Peptidase_S1_PA"/>
</dbReference>
<evidence type="ECO:0000313" key="5">
    <source>
        <dbReference type="EMBL" id="GGK09899.1"/>
    </source>
</evidence>
<comment type="similarity">
    <text evidence="1">Belongs to the peptidase S1 family.</text>
</comment>
<dbReference type="GO" id="GO:0004252">
    <property type="term" value="F:serine-type endopeptidase activity"/>
    <property type="evidence" value="ECO:0007669"/>
    <property type="project" value="InterPro"/>
</dbReference>
<dbReference type="RefSeq" id="WP_189172196.1">
    <property type="nucleotide sequence ID" value="NZ_BMQB01000014.1"/>
</dbReference>
<evidence type="ECO:0000256" key="3">
    <source>
        <dbReference type="SAM" id="SignalP"/>
    </source>
</evidence>
<dbReference type="EMBL" id="BMQB01000014">
    <property type="protein sequence ID" value="GGK09899.1"/>
    <property type="molecule type" value="Genomic_DNA"/>
</dbReference>
<dbReference type="GO" id="GO:0006508">
    <property type="term" value="P:proteolysis"/>
    <property type="evidence" value="ECO:0007669"/>
    <property type="project" value="InterPro"/>
</dbReference>
<evidence type="ECO:0000259" key="4">
    <source>
        <dbReference type="PROSITE" id="PS50240"/>
    </source>
</evidence>
<comment type="caution">
    <text evidence="5">The sequence shown here is derived from an EMBL/GenBank/DDBJ whole genome shotgun (WGS) entry which is preliminary data.</text>
</comment>
<feature type="chain" id="PRO_5035265494" evidence="3">
    <location>
        <begin position="24"/>
        <end position="255"/>
    </location>
</feature>
<proteinExistence type="inferred from homology"/>
<gene>
    <name evidence="5" type="ORF">GCM10010123_44760</name>
</gene>
<dbReference type="Pfam" id="PF00089">
    <property type="entry name" value="Trypsin"/>
    <property type="match status" value="1"/>
</dbReference>
<name>A0A8J3FGH9_9ACTN</name>
<keyword evidence="3" id="KW-0732">Signal</keyword>